<comment type="catalytic activity">
    <reaction evidence="13">
        <text>a (3S)-3-hydroxyacyl-CoA + NAD(+) = a 3-oxoacyl-CoA + NADH + H(+)</text>
        <dbReference type="Rhea" id="RHEA:22432"/>
        <dbReference type="ChEBI" id="CHEBI:15378"/>
        <dbReference type="ChEBI" id="CHEBI:57318"/>
        <dbReference type="ChEBI" id="CHEBI:57540"/>
        <dbReference type="ChEBI" id="CHEBI:57945"/>
        <dbReference type="ChEBI" id="CHEBI:90726"/>
        <dbReference type="EC" id="1.1.1.35"/>
    </reaction>
</comment>
<keyword evidence="18" id="KW-1185">Reference proteome</keyword>
<evidence type="ECO:0000313" key="18">
    <source>
        <dbReference type="Proteomes" id="UP000199555"/>
    </source>
</evidence>
<evidence type="ECO:0000259" key="16">
    <source>
        <dbReference type="Pfam" id="PF02737"/>
    </source>
</evidence>
<evidence type="ECO:0000259" key="15">
    <source>
        <dbReference type="Pfam" id="PF00725"/>
    </source>
</evidence>
<keyword evidence="4" id="KW-0276">Fatty acid metabolism</keyword>
<dbReference type="Pfam" id="PF02737">
    <property type="entry name" value="3HCDH_N"/>
    <property type="match status" value="1"/>
</dbReference>
<reference evidence="18" key="1">
    <citation type="submission" date="2016-10" db="EMBL/GenBank/DDBJ databases">
        <authorList>
            <person name="Varghese N."/>
            <person name="Submissions S."/>
        </authorList>
    </citation>
    <scope>NUCLEOTIDE SEQUENCE [LARGE SCALE GENOMIC DNA]</scope>
    <source>
        <strain evidence="18">CGMCC 1.7655</strain>
    </source>
</reference>
<keyword evidence="5" id="KW-0442">Lipid degradation</keyword>
<evidence type="ECO:0000256" key="11">
    <source>
        <dbReference type="ARBA" id="ARBA00023239"/>
    </source>
</evidence>
<dbReference type="PANTHER" id="PTHR23309">
    <property type="entry name" value="3-HYDROXYACYL-COA DEHYROGENASE"/>
    <property type="match status" value="1"/>
</dbReference>
<evidence type="ECO:0000256" key="6">
    <source>
        <dbReference type="ARBA" id="ARBA00023002"/>
    </source>
</evidence>
<feature type="domain" description="3-hydroxyacyl-CoA dehydrogenase C-terminal" evidence="15">
    <location>
        <begin position="608"/>
        <end position="691"/>
    </location>
</feature>
<dbReference type="InterPro" id="IPR018376">
    <property type="entry name" value="Enoyl-CoA_hyd/isom_CS"/>
</dbReference>
<evidence type="ECO:0000256" key="9">
    <source>
        <dbReference type="ARBA" id="ARBA00023140"/>
    </source>
</evidence>
<feature type="domain" description="3-hydroxyacyl-CoA dehydrogenase NAD binding" evidence="16">
    <location>
        <begin position="297"/>
        <end position="472"/>
    </location>
</feature>
<dbReference type="OrthoDB" id="9771883at2"/>
<evidence type="ECO:0000256" key="12">
    <source>
        <dbReference type="ARBA" id="ARBA00023268"/>
    </source>
</evidence>
<dbReference type="GO" id="GO:0003857">
    <property type="term" value="F:(3S)-3-hydroxyacyl-CoA dehydrogenase (NAD+) activity"/>
    <property type="evidence" value="ECO:0007669"/>
    <property type="project" value="UniProtKB-EC"/>
</dbReference>
<keyword evidence="12" id="KW-0511">Multifunctional enzyme</keyword>
<keyword evidence="7" id="KW-0520">NAD</keyword>
<dbReference type="Gene3D" id="1.10.1040.50">
    <property type="match status" value="1"/>
</dbReference>
<proteinExistence type="inferred from homology"/>
<keyword evidence="6" id="KW-0560">Oxidoreductase</keyword>
<dbReference type="Gene3D" id="3.90.226.10">
    <property type="entry name" value="2-enoyl-CoA Hydratase, Chain A, domain 1"/>
    <property type="match status" value="1"/>
</dbReference>
<comment type="similarity">
    <text evidence="3">In the N-terminal section; belongs to the enoyl-CoA hydratase/isomerase family.</text>
</comment>
<dbReference type="InterPro" id="IPR001753">
    <property type="entry name" value="Enoyl-CoA_hydra/iso"/>
</dbReference>
<dbReference type="AlphaFoldDB" id="A0A1G9MDP5"/>
<dbReference type="GO" id="GO:0004300">
    <property type="term" value="F:enoyl-CoA hydratase activity"/>
    <property type="evidence" value="ECO:0007669"/>
    <property type="project" value="UniProtKB-ARBA"/>
</dbReference>
<dbReference type="InterPro" id="IPR006108">
    <property type="entry name" value="3HC_DH_C"/>
</dbReference>
<comment type="similarity">
    <text evidence="14">Belongs to the enoyl-CoA hydratase/isomerase family.</text>
</comment>
<gene>
    <name evidence="17" type="ORF">SAMN04487971_1207</name>
</gene>
<evidence type="ECO:0000256" key="14">
    <source>
        <dbReference type="RuleBase" id="RU003707"/>
    </source>
</evidence>
<dbReference type="Proteomes" id="UP000199555">
    <property type="component" value="Unassembled WGS sequence"/>
</dbReference>
<evidence type="ECO:0000256" key="13">
    <source>
        <dbReference type="ARBA" id="ARBA00049556"/>
    </source>
</evidence>
<organism evidence="17 18">
    <name type="scientific">Paracoccus chinensis</name>
    <dbReference type="NCBI Taxonomy" id="525640"/>
    <lineage>
        <taxon>Bacteria</taxon>
        <taxon>Pseudomonadati</taxon>
        <taxon>Pseudomonadota</taxon>
        <taxon>Alphaproteobacteria</taxon>
        <taxon>Rhodobacterales</taxon>
        <taxon>Paracoccaceae</taxon>
        <taxon>Paracoccus</taxon>
    </lineage>
</organism>
<protein>
    <submittedName>
        <fullName evidence="17">3-hydroxyacyl-CoA dehydrogenase</fullName>
    </submittedName>
</protein>
<evidence type="ECO:0000256" key="4">
    <source>
        <dbReference type="ARBA" id="ARBA00022832"/>
    </source>
</evidence>
<evidence type="ECO:0000256" key="10">
    <source>
        <dbReference type="ARBA" id="ARBA00023235"/>
    </source>
</evidence>
<dbReference type="FunFam" id="3.40.50.720:FF:000009">
    <property type="entry name" value="Fatty oxidation complex, alpha subunit"/>
    <property type="match status" value="1"/>
</dbReference>
<dbReference type="GO" id="GO:0070403">
    <property type="term" value="F:NAD+ binding"/>
    <property type="evidence" value="ECO:0007669"/>
    <property type="project" value="InterPro"/>
</dbReference>
<dbReference type="InterPro" id="IPR029045">
    <property type="entry name" value="ClpP/crotonase-like_dom_sf"/>
</dbReference>
<dbReference type="Pfam" id="PF00378">
    <property type="entry name" value="ECH_1"/>
    <property type="match status" value="1"/>
</dbReference>
<dbReference type="CDD" id="cd06558">
    <property type="entry name" value="crotonase-like"/>
    <property type="match status" value="1"/>
</dbReference>
<keyword evidence="10" id="KW-0413">Isomerase</keyword>
<dbReference type="InterPro" id="IPR006176">
    <property type="entry name" value="3-OHacyl-CoA_DH_NAD-bd"/>
</dbReference>
<evidence type="ECO:0000256" key="2">
    <source>
        <dbReference type="ARBA" id="ARBA00005005"/>
    </source>
</evidence>
<dbReference type="InterPro" id="IPR036291">
    <property type="entry name" value="NAD(P)-bd_dom_sf"/>
</dbReference>
<dbReference type="GO" id="GO:0016853">
    <property type="term" value="F:isomerase activity"/>
    <property type="evidence" value="ECO:0007669"/>
    <property type="project" value="UniProtKB-KW"/>
</dbReference>
<dbReference type="SUPFAM" id="SSF48179">
    <property type="entry name" value="6-phosphogluconate dehydrogenase C-terminal domain-like"/>
    <property type="match status" value="2"/>
</dbReference>
<sequence length="704" mass="74769">MAGQTPVSYRREGDIAFIEIDNPPVNALSAAVRQGLAQAVVRLADDPDARIAVLSCAGRTFIAGADISEFGKPSVPPSLPDVIAAIEASEKPVVAALHGTVLGGGLEVALGAHYRVAVPGTRMGLPEVTLGLLPGAGGTQRLPRAVGTEAAIDLITSGRQIDAGEARRLGLIDAVAEGTDSRAAGEAEARRLLNQGAGPRRLGEAEAPAADAAMVEEWRRKVMKSARGQVAPMRALDTIVEGLAMPFAGGVAHERRAFMDLMQTPERAALIHAFFAERRAAQQGDLTGVSPRKLDRVGIIGGGTMGQGIATAALTAGLDVTLVERDQPSADKAAAGIAKMLEGAVKRGKLAPDTRDGMLSQAFRAAAAYDALAEVDLVIEAVFEDLDVKREVFRTLDSICRSGAVLATNTSYLDVNLIAQATLRPQDVIGLHFFSPANVMRLLEIVVADCTAPDVVATAFALAKRMGKIGVRSGVCDGFIGNRMLLAYRTAADHMVLDGASPYDVDQAIVGFGFPMGPYQVGDLAGLDIGYATRQRKAATRDPRERVPVFADRLVEAGRLGRKTGRGYYIYDDQSPQGRPDPEIAEMLDGIRRELGITPRSFTPEEIQSRYMAAMVNEGAQILDEGIAARASDIDVVLLHGYGFPRWKGGPMHWADAQGLDRITANIARFAQEDPYFWQISPLLARLAAEGGKLADVNTGKDMK</sequence>
<feature type="domain" description="3-hydroxyacyl-CoA dehydrogenase C-terminal" evidence="15">
    <location>
        <begin position="478"/>
        <end position="571"/>
    </location>
</feature>
<dbReference type="PANTHER" id="PTHR23309:SF51">
    <property type="entry name" value="3-HYDROXYACYL-COA DEHYDROGENASE-RELATED"/>
    <property type="match status" value="1"/>
</dbReference>
<evidence type="ECO:0000256" key="8">
    <source>
        <dbReference type="ARBA" id="ARBA00023098"/>
    </source>
</evidence>
<evidence type="ECO:0000313" key="17">
    <source>
        <dbReference type="EMBL" id="SDL72111.1"/>
    </source>
</evidence>
<keyword evidence="9" id="KW-0576">Peroxisome</keyword>
<dbReference type="STRING" id="525640.SAMN04487971_1207"/>
<dbReference type="InterPro" id="IPR008927">
    <property type="entry name" value="6-PGluconate_DH-like_C_sf"/>
</dbReference>
<dbReference type="Pfam" id="PF00725">
    <property type="entry name" value="3HCDH"/>
    <property type="match status" value="2"/>
</dbReference>
<dbReference type="RefSeq" id="WP_090757144.1">
    <property type="nucleotide sequence ID" value="NZ_FNGE01000020.1"/>
</dbReference>
<comment type="subcellular location">
    <subcellularLocation>
        <location evidence="1">Peroxisome</location>
    </subcellularLocation>
</comment>
<name>A0A1G9MDP5_9RHOB</name>
<evidence type="ECO:0000256" key="7">
    <source>
        <dbReference type="ARBA" id="ARBA00023027"/>
    </source>
</evidence>
<accession>A0A1G9MDP5</accession>
<keyword evidence="11" id="KW-0456">Lyase</keyword>
<evidence type="ECO:0000256" key="3">
    <source>
        <dbReference type="ARBA" id="ARBA00008750"/>
    </source>
</evidence>
<comment type="pathway">
    <text evidence="2">Lipid metabolism; fatty acid beta-oxidation.</text>
</comment>
<dbReference type="UniPathway" id="UPA00659"/>
<evidence type="ECO:0000256" key="1">
    <source>
        <dbReference type="ARBA" id="ARBA00004275"/>
    </source>
</evidence>
<dbReference type="Gene3D" id="3.40.50.720">
    <property type="entry name" value="NAD(P)-binding Rossmann-like Domain"/>
    <property type="match status" value="1"/>
</dbReference>
<keyword evidence="8" id="KW-0443">Lipid metabolism</keyword>
<dbReference type="SUPFAM" id="SSF52096">
    <property type="entry name" value="ClpP/crotonase"/>
    <property type="match status" value="1"/>
</dbReference>
<dbReference type="FunFam" id="1.10.1040.50:FF:000006">
    <property type="entry name" value="Peroxisomal bifunctional enzyme"/>
    <property type="match status" value="1"/>
</dbReference>
<dbReference type="PROSITE" id="PS00166">
    <property type="entry name" value="ENOYL_COA_HYDRATASE"/>
    <property type="match status" value="1"/>
</dbReference>
<dbReference type="SUPFAM" id="SSF51735">
    <property type="entry name" value="NAD(P)-binding Rossmann-fold domains"/>
    <property type="match status" value="1"/>
</dbReference>
<dbReference type="EMBL" id="FNGE01000020">
    <property type="protein sequence ID" value="SDL72111.1"/>
    <property type="molecule type" value="Genomic_DNA"/>
</dbReference>
<dbReference type="GO" id="GO:0006635">
    <property type="term" value="P:fatty acid beta-oxidation"/>
    <property type="evidence" value="ECO:0007669"/>
    <property type="project" value="UniProtKB-UniPathway"/>
</dbReference>
<evidence type="ECO:0000256" key="5">
    <source>
        <dbReference type="ARBA" id="ARBA00022963"/>
    </source>
</evidence>